<dbReference type="GO" id="GO:0005643">
    <property type="term" value="C:nuclear pore"/>
    <property type="evidence" value="ECO:0007669"/>
    <property type="project" value="UniProtKB-SubCell"/>
</dbReference>
<keyword evidence="9" id="KW-0963">Cytoplasm</keyword>
<keyword evidence="7" id="KW-0158">Chromosome</keyword>
<dbReference type="PANTHER" id="PTHR12436">
    <property type="entry name" value="80 KDA MCM3-ASSOCIATED PROTEIN"/>
    <property type="match status" value="1"/>
</dbReference>
<dbReference type="InterPro" id="IPR005062">
    <property type="entry name" value="SAC3/GANP/THP3_conserved"/>
</dbReference>
<keyword evidence="14" id="KW-0653">Protein transport</keyword>
<evidence type="ECO:0000256" key="16">
    <source>
        <dbReference type="ARBA" id="ARBA00023010"/>
    </source>
</evidence>
<evidence type="ECO:0000313" key="26">
    <source>
        <dbReference type="EMBL" id="CAB4017471.1"/>
    </source>
</evidence>
<evidence type="ECO:0000256" key="13">
    <source>
        <dbReference type="ARBA" id="ARBA00022859"/>
    </source>
</evidence>
<dbReference type="GO" id="GO:0061733">
    <property type="term" value="F:protein-lysine-acetyltransferase activity"/>
    <property type="evidence" value="ECO:0007669"/>
    <property type="project" value="UniProtKB-EC"/>
</dbReference>
<feature type="domain" description="SAC3/GANP/THP3 conserved" evidence="25">
    <location>
        <begin position="1021"/>
        <end position="1316"/>
    </location>
</feature>
<dbReference type="Pfam" id="PF03399">
    <property type="entry name" value="SAC3_GANP"/>
    <property type="match status" value="1"/>
</dbReference>
<evidence type="ECO:0000256" key="22">
    <source>
        <dbReference type="ARBA" id="ARBA00055631"/>
    </source>
</evidence>
<dbReference type="GO" id="GO:0005737">
    <property type="term" value="C:cytoplasm"/>
    <property type="evidence" value="ECO:0007669"/>
    <property type="project" value="UniProtKB-SubCell"/>
</dbReference>
<dbReference type="InterPro" id="IPR045107">
    <property type="entry name" value="SAC3/GANP/THP3"/>
</dbReference>
<dbReference type="FunFam" id="1.25.40.990:FF:000003">
    <property type="entry name" value="germinal-center associated nuclear protein isoform X2"/>
    <property type="match status" value="1"/>
</dbReference>
<feature type="region of interest" description="Disordered" evidence="24">
    <location>
        <begin position="741"/>
        <end position="810"/>
    </location>
</feature>
<feature type="compositionally biased region" description="Polar residues" evidence="24">
    <location>
        <begin position="205"/>
        <end position="221"/>
    </location>
</feature>
<gene>
    <name evidence="26" type="ORF">PACLA_8A073840</name>
</gene>
<evidence type="ECO:0000256" key="4">
    <source>
        <dbReference type="ARBA" id="ARBA00004642"/>
    </source>
</evidence>
<keyword evidence="12" id="KW-0509">mRNA transport</keyword>
<evidence type="ECO:0000256" key="7">
    <source>
        <dbReference type="ARBA" id="ARBA00022454"/>
    </source>
</evidence>
<keyword evidence="15" id="KW-0007">Acetylation</keyword>
<comment type="caution">
    <text evidence="26">The sequence shown here is derived from an EMBL/GenBank/DDBJ whole genome shotgun (WGS) entry which is preliminary data.</text>
</comment>
<evidence type="ECO:0000256" key="20">
    <source>
        <dbReference type="ARBA" id="ARBA00023315"/>
    </source>
</evidence>
<evidence type="ECO:0000256" key="10">
    <source>
        <dbReference type="ARBA" id="ARBA00022553"/>
    </source>
</evidence>
<evidence type="ECO:0000256" key="12">
    <source>
        <dbReference type="ARBA" id="ARBA00022816"/>
    </source>
</evidence>
<feature type="non-terminal residue" evidence="26">
    <location>
        <position position="1605"/>
    </location>
</feature>
<keyword evidence="18" id="KW-0906">Nuclear pore complex</keyword>
<feature type="compositionally biased region" description="Polar residues" evidence="24">
    <location>
        <begin position="540"/>
        <end position="565"/>
    </location>
</feature>
<accession>A0A6S7JLS8</accession>
<feature type="compositionally biased region" description="Polar residues" evidence="24">
    <location>
        <begin position="832"/>
        <end position="847"/>
    </location>
</feature>
<keyword evidence="6" id="KW-0813">Transport</keyword>
<keyword evidence="13" id="KW-0391">Immunity</keyword>
<evidence type="ECO:0000256" key="14">
    <source>
        <dbReference type="ARBA" id="ARBA00022927"/>
    </source>
</evidence>
<keyword evidence="20" id="KW-0012">Acyltransferase</keyword>
<evidence type="ECO:0000256" key="21">
    <source>
        <dbReference type="ARBA" id="ARBA00038443"/>
    </source>
</evidence>
<keyword evidence="19" id="KW-0539">Nucleus</keyword>
<dbReference type="GO" id="GO:0006406">
    <property type="term" value="P:mRNA export from nucleus"/>
    <property type="evidence" value="ECO:0007669"/>
    <property type="project" value="TreeGrafter"/>
</dbReference>
<feature type="compositionally biased region" description="Polar residues" evidence="24">
    <location>
        <begin position="741"/>
        <end position="754"/>
    </location>
</feature>
<keyword evidence="27" id="KW-1185">Reference proteome</keyword>
<comment type="similarity">
    <text evidence="21">Belongs to the SAC3 family.</text>
</comment>
<reference evidence="26" key="1">
    <citation type="submission" date="2020-04" db="EMBL/GenBank/DDBJ databases">
        <authorList>
            <person name="Alioto T."/>
            <person name="Alioto T."/>
            <person name="Gomez Garrido J."/>
        </authorList>
    </citation>
    <scope>NUCLEOTIDE SEQUENCE</scope>
    <source>
        <strain evidence="26">A484AB</strain>
    </source>
</reference>
<proteinExistence type="inferred from homology"/>
<keyword evidence="16" id="KW-0811">Translocation</keyword>
<keyword evidence="10" id="KW-0597">Phosphoprotein</keyword>
<evidence type="ECO:0000256" key="9">
    <source>
        <dbReference type="ARBA" id="ARBA00022490"/>
    </source>
</evidence>
<evidence type="ECO:0000256" key="15">
    <source>
        <dbReference type="ARBA" id="ARBA00022990"/>
    </source>
</evidence>
<dbReference type="Proteomes" id="UP001152795">
    <property type="component" value="Unassembled WGS sequence"/>
</dbReference>
<name>A0A6S7JLS8_PARCT</name>
<evidence type="ECO:0000256" key="24">
    <source>
        <dbReference type="SAM" id="MobiDB-lite"/>
    </source>
</evidence>
<evidence type="ECO:0000256" key="2">
    <source>
        <dbReference type="ARBA" id="ARBA00004496"/>
    </source>
</evidence>
<feature type="region of interest" description="Disordered" evidence="24">
    <location>
        <begin position="516"/>
        <end position="596"/>
    </location>
</feature>
<keyword evidence="8" id="KW-0488">Methylation</keyword>
<feature type="compositionally biased region" description="Polar residues" evidence="24">
    <location>
        <begin position="575"/>
        <end position="596"/>
    </location>
</feature>
<evidence type="ECO:0000256" key="23">
    <source>
        <dbReference type="ARBA" id="ARBA00069544"/>
    </source>
</evidence>
<evidence type="ECO:0000256" key="18">
    <source>
        <dbReference type="ARBA" id="ARBA00023132"/>
    </source>
</evidence>
<dbReference type="GO" id="GO:0070390">
    <property type="term" value="C:transcription export complex 2"/>
    <property type="evidence" value="ECO:0007669"/>
    <property type="project" value="TreeGrafter"/>
</dbReference>
<feature type="compositionally biased region" description="Low complexity" evidence="24">
    <location>
        <begin position="167"/>
        <end position="178"/>
    </location>
</feature>
<evidence type="ECO:0000256" key="11">
    <source>
        <dbReference type="ARBA" id="ARBA00022679"/>
    </source>
</evidence>
<sequence>MKPDFMKEINDVLRLLCGSYKIKGKRVNKPETYRDYCNVCNSNFLNPVKHALLYCNGTSQLREELWEWINDTMPIEMAVHLASLTDMEFLLVILGRTEESSETRPFGIKRSLGHSQKTSKRHVSPLVNTGVSQGSTTNTQATSNIFSNPTATAPNENKNESTQGNVFSSSTFKSSPTKGNASGKFQSNNRTWINEALKRPEQETQRVFGSKSSPNKSQGNVFASKQFDPKTGTSHTTKIHPSPLAGLITNSPSKAGASIMSGLSNQANTESSNVASLVEQYEQNTTQESSQTLSGNIFQSAVSSTSLSAGLQSTNQGTGVFSVKDTHVGSVFGGSLILSTTPPPNVNLFAMNQKENTDTVVSNSAVQTSAGNTTLFSGYVANAENNVLNMENKYGVFGNAMKSATTGGDVFNLKQNTNPIGSTDPNPIGSTTLNPLASTNLNPLGSTNLIGSTNLNPLGATNLIGSTNLNPVGSTNPALGYQSSLHNKGSAFGNTSLPVNSSQQAKISYTFGSLSSATSNTTAQDSSQNKPSVFGGAGFPTSTTQPANQNSNSPMLSSKPFSNAGSVFGGAGLPPSSTNLTNKPGPFSNSTSASQNFGADSNAGSVFGNAGLPGASASLSSSAGPFTLNSSAASSQTPTGNLFGSTGVPETSVSLSNTGGPFASSDYGATGPTTKASRILGNTGIQSDASGKGGVFTSSKTSTDPRNASNSPFSIGGQTSARPASIFGSAIFAATQDQRQGPFTVGSKTTSPGFSQPPKPGSVFGNAGSLTTSTGTFAASQDSKQGPFTSKTSNPGPSQQPNSGSVFGNAGQSSTFSSGGVFSKQNNATFGSVFGSQTQDGQSGRISTNEKHKGLKRSLSNTDVSELTSILIKDLPQEYFDKKLLEREFAIFGANKVSLQPTKQSVVVNFATHECAKKAKSRALKLFPMKDAHVFWCRKKGTGRTFKTPEKPGGNKPEFRSRRMSISNALNSIDASEFSSAMSAQERYTVLNEVDKLIRQAITPYRDIANAPVLIGVCCDMCPEKERYMREYQANLSIFEMVPGTQDNRFSDGDVPRVEHFKAVKEYSRSAADKLEPLAHELRPVHVLQMTLDYLMANVMNNIEEKWEEWFNFLWNRTRAIRKDITQQHLCDVHSADLVEKITRFHIFCAHYLCEEGMHSFDPKINNENLTKCLQTLKQFYVDLYTDQEVKCPNEAEFQAYDILLNLNEGDTLRKAMQYRLEVRNSPEVKFALEVFSSLNSHNFVRFFKLVKSSSYLNACIMHRYFPQVRRSALRVMTKAYSPKEPYPLQVLQYLLAFEDKDETSRFCSHYNFTTTDDSVQFSKVFTDPEAAFPLQKATNVIESKRICSIGEVVNGSPLTNRPLHEPVSSFDANGRYIGLPNLVQMLQNTPDTPEPESPYEIHEPAIIIPSEQRSPVVQQPTDDPRVILNKAMESASLDLVEEAVDELVKDISGDAIRQVDLEHQLSKAFADKFINDSLTIMVKEIAKECIEKEVEIKRRKIAVAESRARMSVVVMNEIIRDFMNTELVTVARDTKRAIGQQMKAQSFAKMSAVIMREMLEDVVYEQCQEIALTTRKEVVRQKKALLWKKAEVLRRNQMKKYFQS</sequence>
<feature type="region of interest" description="Disordered" evidence="24">
    <location>
        <begin position="832"/>
        <end position="859"/>
    </location>
</feature>
<feature type="compositionally biased region" description="Polar residues" evidence="24">
    <location>
        <begin position="768"/>
        <end position="810"/>
    </location>
</feature>
<dbReference type="GO" id="GO:0002376">
    <property type="term" value="P:immune system process"/>
    <property type="evidence" value="ECO:0007669"/>
    <property type="project" value="UniProtKB-KW"/>
</dbReference>
<feature type="compositionally biased region" description="Polar residues" evidence="24">
    <location>
        <begin position="179"/>
        <end position="192"/>
    </location>
</feature>
<organism evidence="26 27">
    <name type="scientific">Paramuricea clavata</name>
    <name type="common">Red gorgonian</name>
    <name type="synonym">Violescent sea-whip</name>
    <dbReference type="NCBI Taxonomy" id="317549"/>
    <lineage>
        <taxon>Eukaryota</taxon>
        <taxon>Metazoa</taxon>
        <taxon>Cnidaria</taxon>
        <taxon>Anthozoa</taxon>
        <taxon>Octocorallia</taxon>
        <taxon>Malacalcyonacea</taxon>
        <taxon>Plexauridae</taxon>
        <taxon>Paramuricea</taxon>
    </lineage>
</organism>
<evidence type="ECO:0000256" key="5">
    <source>
        <dbReference type="ARBA" id="ARBA00013184"/>
    </source>
</evidence>
<dbReference type="GO" id="GO:0005694">
    <property type="term" value="C:chromosome"/>
    <property type="evidence" value="ECO:0007669"/>
    <property type="project" value="UniProtKB-SubCell"/>
</dbReference>
<evidence type="ECO:0000256" key="17">
    <source>
        <dbReference type="ARBA" id="ARBA00023054"/>
    </source>
</evidence>
<evidence type="ECO:0000256" key="8">
    <source>
        <dbReference type="ARBA" id="ARBA00022481"/>
    </source>
</evidence>
<evidence type="ECO:0000256" key="3">
    <source>
        <dbReference type="ARBA" id="ARBA00004567"/>
    </source>
</evidence>
<evidence type="ECO:0000259" key="25">
    <source>
        <dbReference type="Pfam" id="PF03399"/>
    </source>
</evidence>
<protein>
    <recommendedName>
        <fullName evidence="23">Germinal-center associated nuclear protein</fullName>
        <ecNumber evidence="5">2.3.1.48</ecNumber>
    </recommendedName>
</protein>
<evidence type="ECO:0000256" key="6">
    <source>
        <dbReference type="ARBA" id="ARBA00022448"/>
    </source>
</evidence>
<comment type="subcellular location">
    <subcellularLocation>
        <location evidence="1">Chromosome</location>
    </subcellularLocation>
    <subcellularLocation>
        <location evidence="2">Cytoplasm</location>
    </subcellularLocation>
    <subcellularLocation>
        <location evidence="3">Nucleus</location>
        <location evidence="3">Nuclear pore complex</location>
    </subcellularLocation>
    <subcellularLocation>
        <location evidence="4">Nucleus</location>
        <location evidence="4">Nucleoplasm</location>
    </subcellularLocation>
</comment>
<feature type="region of interest" description="Disordered" evidence="24">
    <location>
        <begin position="103"/>
        <end position="221"/>
    </location>
</feature>
<keyword evidence="17" id="KW-0175">Coiled coil</keyword>
<feature type="region of interest" description="Disordered" evidence="24">
    <location>
        <begin position="630"/>
        <end position="720"/>
    </location>
</feature>
<dbReference type="OrthoDB" id="5989811at2759"/>
<evidence type="ECO:0000313" key="27">
    <source>
        <dbReference type="Proteomes" id="UP001152795"/>
    </source>
</evidence>
<feature type="compositionally biased region" description="Polar residues" evidence="24">
    <location>
        <begin position="696"/>
        <end position="720"/>
    </location>
</feature>
<feature type="compositionally biased region" description="Polar residues" evidence="24">
    <location>
        <begin position="516"/>
        <end position="531"/>
    </location>
</feature>
<dbReference type="PANTHER" id="PTHR12436:SF3">
    <property type="entry name" value="GERMINAL-CENTER ASSOCIATED NUCLEAR PROTEIN"/>
    <property type="match status" value="1"/>
</dbReference>
<dbReference type="Gene3D" id="1.25.40.990">
    <property type="match status" value="1"/>
</dbReference>
<feature type="compositionally biased region" description="Polar residues" evidence="24">
    <location>
        <begin position="126"/>
        <end position="166"/>
    </location>
</feature>
<evidence type="ECO:0000256" key="19">
    <source>
        <dbReference type="ARBA" id="ARBA00023242"/>
    </source>
</evidence>
<dbReference type="EC" id="2.3.1.48" evidence="5"/>
<dbReference type="GO" id="GO:0015031">
    <property type="term" value="P:protein transport"/>
    <property type="evidence" value="ECO:0007669"/>
    <property type="project" value="UniProtKB-KW"/>
</dbReference>
<comment type="function">
    <text evidence="22">As a component of the TREX-2 complex, involved in the export of mRNAs to the cytoplasm through the nuclear pores. Through the acetylation of histones, affects the assembly of nucleosomes at immunoglobulin variable region genes and promotes the recruitment and positioning of transcription complex to favor DNA cytosine deaminase AICDA/AID targeting, hence promoting somatic hypermutations.</text>
</comment>
<dbReference type="EMBL" id="CACRXK020009560">
    <property type="protein sequence ID" value="CAB4017471.1"/>
    <property type="molecule type" value="Genomic_DNA"/>
</dbReference>
<keyword evidence="11" id="KW-0808">Transferase</keyword>
<dbReference type="GO" id="GO:0005654">
    <property type="term" value="C:nucleoplasm"/>
    <property type="evidence" value="ECO:0007669"/>
    <property type="project" value="UniProtKB-SubCell"/>
</dbReference>
<evidence type="ECO:0000256" key="1">
    <source>
        <dbReference type="ARBA" id="ARBA00004286"/>
    </source>
</evidence>
<feature type="compositionally biased region" description="Polar residues" evidence="24">
    <location>
        <begin position="630"/>
        <end position="659"/>
    </location>
</feature>